<organism evidence="11 12">
    <name type="scientific">Polaromonas vacuolata</name>
    <dbReference type="NCBI Taxonomy" id="37448"/>
    <lineage>
        <taxon>Bacteria</taxon>
        <taxon>Pseudomonadati</taxon>
        <taxon>Pseudomonadota</taxon>
        <taxon>Betaproteobacteria</taxon>
        <taxon>Burkholderiales</taxon>
        <taxon>Comamonadaceae</taxon>
        <taxon>Polaromonas</taxon>
    </lineage>
</organism>
<accession>A0A6H2HA17</accession>
<keyword evidence="12" id="KW-1185">Reference proteome</keyword>
<evidence type="ECO:0000256" key="1">
    <source>
        <dbReference type="ARBA" id="ARBA00000971"/>
    </source>
</evidence>
<evidence type="ECO:0000259" key="10">
    <source>
        <dbReference type="PROSITE" id="PS50059"/>
    </source>
</evidence>
<keyword evidence="4" id="KW-0963">Cytoplasm</keyword>
<dbReference type="PANTHER" id="PTHR47861:SF3">
    <property type="entry name" value="FKBP-TYPE PEPTIDYL-PROLYL CIS-TRANS ISOMERASE SLYD"/>
    <property type="match status" value="1"/>
</dbReference>
<dbReference type="Gene3D" id="3.10.50.40">
    <property type="match status" value="1"/>
</dbReference>
<gene>
    <name evidence="11" type="primary">slyD_1</name>
    <name evidence="11" type="ORF">HC248_02031</name>
</gene>
<sequence>MKITPQCAVSLTWTLKDTLGEILDELDEPVEFLLGGDDLLAKIEESLQGHAVGDTLDLHLEPEDAFGDYDENLVFLETRALFPKELEEGMSFDGAAMPIGCSSDIPKEFIYTVTEIYPEHVVLDGNHPLSGIAIRISIKVCEVREASAEEIDLGTLGTGFFKLEPLITASNSDGNTLH</sequence>
<feature type="domain" description="PPIase FKBP-type" evidence="10">
    <location>
        <begin position="4"/>
        <end position="90"/>
    </location>
</feature>
<dbReference type="GO" id="GO:0003755">
    <property type="term" value="F:peptidyl-prolyl cis-trans isomerase activity"/>
    <property type="evidence" value="ECO:0007669"/>
    <property type="project" value="UniProtKB-KW"/>
</dbReference>
<evidence type="ECO:0000256" key="9">
    <source>
        <dbReference type="PROSITE-ProRule" id="PRU00277"/>
    </source>
</evidence>
<evidence type="ECO:0000256" key="4">
    <source>
        <dbReference type="ARBA" id="ARBA00022490"/>
    </source>
</evidence>
<comment type="function">
    <text evidence="8">Also involved in hydrogenase metallocenter assembly, probably by participating in the nickel insertion step. This function in hydrogenase biosynthesis requires chaperone activity and the presence of the metal-binding domain, but not PPIase activity.</text>
</comment>
<comment type="similarity">
    <text evidence="3">Belongs to the FKBP-type PPIase family.</text>
</comment>
<dbReference type="KEGG" id="pvac:HC248_02031"/>
<reference evidence="11 12" key="1">
    <citation type="submission" date="2020-04" db="EMBL/GenBank/DDBJ databases">
        <title>Complete genome of a Psychrophilic, Marine, Gas Vacuolate Bacterium Polaromonas vacuolata KCTC 22033T.</title>
        <authorList>
            <person name="Hwang K."/>
            <person name="Kim K.M."/>
        </authorList>
    </citation>
    <scope>NUCLEOTIDE SEQUENCE [LARGE SCALE GENOMIC DNA]</scope>
    <source>
        <strain evidence="11 12">KCTC 22033</strain>
    </source>
</reference>
<evidence type="ECO:0000256" key="5">
    <source>
        <dbReference type="ARBA" id="ARBA00023110"/>
    </source>
</evidence>
<evidence type="ECO:0000313" key="12">
    <source>
        <dbReference type="Proteomes" id="UP000502041"/>
    </source>
</evidence>
<evidence type="ECO:0000256" key="8">
    <source>
        <dbReference type="ARBA" id="ARBA00037071"/>
    </source>
</evidence>
<dbReference type="InterPro" id="IPR001179">
    <property type="entry name" value="PPIase_FKBP_dom"/>
</dbReference>
<dbReference type="EMBL" id="CP051461">
    <property type="protein sequence ID" value="QJC56721.1"/>
    <property type="molecule type" value="Genomic_DNA"/>
</dbReference>
<evidence type="ECO:0000256" key="3">
    <source>
        <dbReference type="ARBA" id="ARBA00006577"/>
    </source>
</evidence>
<protein>
    <recommendedName>
        <fullName evidence="9">peptidylprolyl isomerase</fullName>
        <ecNumber evidence="9">5.2.1.8</ecNumber>
    </recommendedName>
</protein>
<evidence type="ECO:0000256" key="2">
    <source>
        <dbReference type="ARBA" id="ARBA00004496"/>
    </source>
</evidence>
<keyword evidence="7 9" id="KW-0413">Isomerase</keyword>
<dbReference type="SUPFAM" id="SSF54534">
    <property type="entry name" value="FKBP-like"/>
    <property type="match status" value="1"/>
</dbReference>
<dbReference type="RefSeq" id="WP_168922340.1">
    <property type="nucleotide sequence ID" value="NZ_CP051461.1"/>
</dbReference>
<name>A0A6H2HA17_9BURK</name>
<dbReference type="PANTHER" id="PTHR47861">
    <property type="entry name" value="FKBP-TYPE PEPTIDYL-PROLYL CIS-TRANS ISOMERASE SLYD"/>
    <property type="match status" value="1"/>
</dbReference>
<dbReference type="GO" id="GO:0042026">
    <property type="term" value="P:protein refolding"/>
    <property type="evidence" value="ECO:0007669"/>
    <property type="project" value="UniProtKB-ARBA"/>
</dbReference>
<dbReference type="AlphaFoldDB" id="A0A6H2HA17"/>
<proteinExistence type="inferred from homology"/>
<evidence type="ECO:0000256" key="7">
    <source>
        <dbReference type="ARBA" id="ARBA00023235"/>
    </source>
</evidence>
<dbReference type="EC" id="5.2.1.8" evidence="9"/>
<keyword evidence="5 9" id="KW-0697">Rotamase</keyword>
<dbReference type="InterPro" id="IPR046357">
    <property type="entry name" value="PPIase_dom_sf"/>
</dbReference>
<comment type="subcellular location">
    <subcellularLocation>
        <location evidence="2">Cytoplasm</location>
    </subcellularLocation>
</comment>
<keyword evidence="6" id="KW-0143">Chaperone</keyword>
<evidence type="ECO:0000313" key="11">
    <source>
        <dbReference type="EMBL" id="QJC56721.1"/>
    </source>
</evidence>
<dbReference type="GO" id="GO:0005737">
    <property type="term" value="C:cytoplasm"/>
    <property type="evidence" value="ECO:0007669"/>
    <property type="project" value="UniProtKB-SubCell"/>
</dbReference>
<evidence type="ECO:0000256" key="6">
    <source>
        <dbReference type="ARBA" id="ARBA00023186"/>
    </source>
</evidence>
<comment type="catalytic activity">
    <reaction evidence="1 9">
        <text>[protein]-peptidylproline (omega=180) = [protein]-peptidylproline (omega=0)</text>
        <dbReference type="Rhea" id="RHEA:16237"/>
        <dbReference type="Rhea" id="RHEA-COMP:10747"/>
        <dbReference type="Rhea" id="RHEA-COMP:10748"/>
        <dbReference type="ChEBI" id="CHEBI:83833"/>
        <dbReference type="ChEBI" id="CHEBI:83834"/>
        <dbReference type="EC" id="5.2.1.8"/>
    </reaction>
</comment>
<dbReference type="PROSITE" id="PS50059">
    <property type="entry name" value="FKBP_PPIASE"/>
    <property type="match status" value="1"/>
</dbReference>
<dbReference type="Proteomes" id="UP000502041">
    <property type="component" value="Chromosome"/>
</dbReference>